<dbReference type="Proteomes" id="UP000232722">
    <property type="component" value="Unassembled WGS sequence"/>
</dbReference>
<dbReference type="VEuPathDB" id="FungiDB:RhiirA1_450030"/>
<reference evidence="1 2" key="1">
    <citation type="submission" date="2016-04" db="EMBL/GenBank/DDBJ databases">
        <title>Genome analyses suggest a sexual origin of heterokaryosis in a supposedly ancient asexual fungus.</title>
        <authorList>
            <person name="Ropars J."/>
            <person name="Sedzielewska K."/>
            <person name="Noel J."/>
            <person name="Charron P."/>
            <person name="Farinelli L."/>
            <person name="Marton T."/>
            <person name="Kruger M."/>
            <person name="Pelin A."/>
            <person name="Brachmann A."/>
            <person name="Corradi N."/>
        </authorList>
    </citation>
    <scope>NUCLEOTIDE SEQUENCE [LARGE SCALE GENOMIC DNA]</scope>
    <source>
        <strain evidence="1 2">A5</strain>
    </source>
</reference>
<name>A0A2N0Q0Y9_9GLOM</name>
<protein>
    <submittedName>
        <fullName evidence="1">Uncharacterized protein</fullName>
    </submittedName>
</protein>
<proteinExistence type="predicted"/>
<evidence type="ECO:0000313" key="1">
    <source>
        <dbReference type="EMBL" id="PKC12751.1"/>
    </source>
</evidence>
<evidence type="ECO:0000313" key="2">
    <source>
        <dbReference type="Proteomes" id="UP000232722"/>
    </source>
</evidence>
<comment type="caution">
    <text evidence="1">The sequence shown here is derived from an EMBL/GenBank/DDBJ whole genome shotgun (WGS) entry which is preliminary data.</text>
</comment>
<organism evidence="1 2">
    <name type="scientific">Rhizophagus irregularis</name>
    <dbReference type="NCBI Taxonomy" id="588596"/>
    <lineage>
        <taxon>Eukaryota</taxon>
        <taxon>Fungi</taxon>
        <taxon>Fungi incertae sedis</taxon>
        <taxon>Mucoromycota</taxon>
        <taxon>Glomeromycotina</taxon>
        <taxon>Glomeromycetes</taxon>
        <taxon>Glomerales</taxon>
        <taxon>Glomeraceae</taxon>
        <taxon>Rhizophagus</taxon>
    </lineage>
</organism>
<dbReference type="AlphaFoldDB" id="A0A2N0Q0Y9"/>
<sequence>MFIQMAPSAPTTIEVSSTDIPPISVKGSTSFTRLPPKQRIQTTLSTLSSNSRISKTLSVSSRHTQDSGDHYNDIAGAYANEDRLLPPNPKVIPDVFMTPLWDHIGPIDRDIRNTLNALRKLLLLIP</sequence>
<accession>A0A2N0Q0Y9</accession>
<dbReference type="EMBL" id="LLXJ01000230">
    <property type="protein sequence ID" value="PKC12751.1"/>
    <property type="molecule type" value="Genomic_DNA"/>
</dbReference>
<reference evidence="1 2" key="2">
    <citation type="submission" date="2017-09" db="EMBL/GenBank/DDBJ databases">
        <title>Extensive intraspecific genome diversity in a model arbuscular mycorrhizal fungus.</title>
        <authorList>
            <person name="Chen E.C."/>
            <person name="Morin E."/>
            <person name="Beaudet D."/>
            <person name="Noel J."/>
            <person name="Ndikumana S."/>
            <person name="Charron P."/>
            <person name="St-Onge C."/>
            <person name="Giorgi J."/>
            <person name="Grigoriev I.V."/>
            <person name="Roux C."/>
            <person name="Martin F.M."/>
            <person name="Corradi N."/>
        </authorList>
    </citation>
    <scope>NUCLEOTIDE SEQUENCE [LARGE SCALE GENOMIC DNA]</scope>
    <source>
        <strain evidence="1 2">A5</strain>
    </source>
</reference>
<gene>
    <name evidence="1" type="ORF">RhiirA5_411452</name>
</gene>